<evidence type="ECO:0000256" key="3">
    <source>
        <dbReference type="ARBA" id="ARBA00022989"/>
    </source>
</evidence>
<dbReference type="InterPro" id="IPR011527">
    <property type="entry name" value="ABC1_TM_dom"/>
</dbReference>
<dbReference type="GO" id="GO:0005524">
    <property type="term" value="F:ATP binding"/>
    <property type="evidence" value="ECO:0007669"/>
    <property type="project" value="UniProtKB-KW"/>
</dbReference>
<sequence length="658" mass="69644">MTSVRADRPAPPRPTDRHLASVPRFLLWQAARQPGTLAAGVVFGVVWMLCQAVWPFLLGRAVDEGVGGDTGRLWLWCGALLAVAIVQAVTGMLRHRMAVSNWLRSSLGIARLIGHHSAETGPAITATTSSGEIVATVSTDSLRLGAMYDVTARLGGGIVAFVVVSIIMLSASLPLGLAVVIGVPLVALVLAALLRPLRNRQAVWREASGQLTTLGADTVVGLRVLRGIGGEQEFVDRYARQSQRVRQAGVGVAKTQSWLDGLQVLLPGAFLVFIVSFGAHLAVDGAITPGQLTAFYGYATFLVLPLRTGVEAAQTFTAGVVSARRVLAVLRTRPAARDTGDVEHAPPAGSAIEDVASGVVVAPGRFTAIVDADPDEAAAIATRLGRFDDAVHRDAPVLWGGVDHTRVPVRDVRERIVVSDASPHLFGGPLLDGLDVLPTRRAAGSRTGDWTDTSTGRLRRVSAALEAAAASETVDALPAGVHERVAERGRTFSGGQRQRLSLARALLTDAEVLVLIEPTSAVDAHTEAQIAERLREAREGRTTVVVSASPLLLDRMDSIAVVRKGRVVGTGSHQELLRLDDDLGDLYRAIVSRTISAAEPAEGTDLDAAWTGSIDALWTATHPVVAQKPGKPDAKKQKKQKKQSKKNQKGTGDAPSDR</sequence>
<dbReference type="RefSeq" id="WP_348789451.1">
    <property type="nucleotide sequence ID" value="NZ_CP157390.1"/>
</dbReference>
<feature type="domain" description="ABC transmembrane type-1" evidence="8">
    <location>
        <begin position="38"/>
        <end position="318"/>
    </location>
</feature>
<name>A0AAU7GHJ6_9MICO</name>
<dbReference type="CDD" id="cd07346">
    <property type="entry name" value="ABC_6TM_exporters"/>
    <property type="match status" value="1"/>
</dbReference>
<keyword evidence="3 6" id="KW-1133">Transmembrane helix</keyword>
<proteinExistence type="predicted"/>
<dbReference type="InterPro" id="IPR017871">
    <property type="entry name" value="ABC_transporter-like_CS"/>
</dbReference>
<evidence type="ECO:0000259" key="7">
    <source>
        <dbReference type="PROSITE" id="PS50893"/>
    </source>
</evidence>
<dbReference type="InterPro" id="IPR036640">
    <property type="entry name" value="ABC1_TM_sf"/>
</dbReference>
<keyword evidence="4 6" id="KW-0472">Membrane</keyword>
<dbReference type="Pfam" id="PF00005">
    <property type="entry name" value="ABC_tran"/>
    <property type="match status" value="1"/>
</dbReference>
<dbReference type="GO" id="GO:0015421">
    <property type="term" value="F:ABC-type oligopeptide transporter activity"/>
    <property type="evidence" value="ECO:0007669"/>
    <property type="project" value="TreeGrafter"/>
</dbReference>
<dbReference type="PROSITE" id="PS50893">
    <property type="entry name" value="ABC_TRANSPORTER_2"/>
    <property type="match status" value="1"/>
</dbReference>
<feature type="region of interest" description="Disordered" evidence="5">
    <location>
        <begin position="621"/>
        <end position="658"/>
    </location>
</feature>
<feature type="transmembrane region" description="Helical" evidence="6">
    <location>
        <begin position="264"/>
        <end position="283"/>
    </location>
</feature>
<evidence type="ECO:0000256" key="1">
    <source>
        <dbReference type="ARBA" id="ARBA00004651"/>
    </source>
</evidence>
<feature type="transmembrane region" description="Helical" evidence="6">
    <location>
        <begin position="150"/>
        <end position="169"/>
    </location>
</feature>
<organism evidence="9">
    <name type="scientific">Leifsonia sp. NPDC080035</name>
    <dbReference type="NCBI Taxonomy" id="3143936"/>
    <lineage>
        <taxon>Bacteria</taxon>
        <taxon>Bacillati</taxon>
        <taxon>Actinomycetota</taxon>
        <taxon>Actinomycetes</taxon>
        <taxon>Micrococcales</taxon>
        <taxon>Microbacteriaceae</taxon>
        <taxon>Leifsonia</taxon>
    </lineage>
</organism>
<dbReference type="InterPro" id="IPR039421">
    <property type="entry name" value="Type_1_exporter"/>
</dbReference>
<dbReference type="EMBL" id="CP157390">
    <property type="protein sequence ID" value="XBM49533.1"/>
    <property type="molecule type" value="Genomic_DNA"/>
</dbReference>
<dbReference type="InterPro" id="IPR003439">
    <property type="entry name" value="ABC_transporter-like_ATP-bd"/>
</dbReference>
<comment type="subcellular location">
    <subcellularLocation>
        <location evidence="1">Cell membrane</location>
        <topology evidence="1">Multi-pass membrane protein</topology>
    </subcellularLocation>
</comment>
<evidence type="ECO:0000256" key="5">
    <source>
        <dbReference type="SAM" id="MobiDB-lite"/>
    </source>
</evidence>
<gene>
    <name evidence="9" type="ORF">AAME72_06630</name>
</gene>
<evidence type="ECO:0000256" key="2">
    <source>
        <dbReference type="ARBA" id="ARBA00022692"/>
    </source>
</evidence>
<accession>A0AAU7GHJ6</accession>
<feature type="transmembrane region" description="Helical" evidence="6">
    <location>
        <begin position="37"/>
        <end position="58"/>
    </location>
</feature>
<dbReference type="SUPFAM" id="SSF52540">
    <property type="entry name" value="P-loop containing nucleoside triphosphate hydrolases"/>
    <property type="match status" value="1"/>
</dbReference>
<feature type="transmembrane region" description="Helical" evidence="6">
    <location>
        <begin position="175"/>
        <end position="194"/>
    </location>
</feature>
<evidence type="ECO:0000313" key="9">
    <source>
        <dbReference type="EMBL" id="XBM49533.1"/>
    </source>
</evidence>
<dbReference type="GO" id="GO:0016887">
    <property type="term" value="F:ATP hydrolysis activity"/>
    <property type="evidence" value="ECO:0007669"/>
    <property type="project" value="InterPro"/>
</dbReference>
<keyword evidence="9" id="KW-0067">ATP-binding</keyword>
<evidence type="ECO:0000256" key="4">
    <source>
        <dbReference type="ARBA" id="ARBA00023136"/>
    </source>
</evidence>
<evidence type="ECO:0000259" key="8">
    <source>
        <dbReference type="PROSITE" id="PS50929"/>
    </source>
</evidence>
<dbReference type="PANTHER" id="PTHR43394">
    <property type="entry name" value="ATP-DEPENDENT PERMEASE MDL1, MITOCHONDRIAL"/>
    <property type="match status" value="1"/>
</dbReference>
<keyword evidence="9" id="KW-0547">Nucleotide-binding</keyword>
<feature type="compositionally biased region" description="Basic residues" evidence="5">
    <location>
        <begin position="636"/>
        <end position="648"/>
    </location>
</feature>
<feature type="transmembrane region" description="Helical" evidence="6">
    <location>
        <begin position="73"/>
        <end position="93"/>
    </location>
</feature>
<feature type="domain" description="ABC transporter" evidence="7">
    <location>
        <begin position="330"/>
        <end position="589"/>
    </location>
</feature>
<keyword evidence="2 6" id="KW-0812">Transmembrane</keyword>
<dbReference type="PROSITE" id="PS50929">
    <property type="entry name" value="ABC_TM1F"/>
    <property type="match status" value="1"/>
</dbReference>
<dbReference type="Gene3D" id="3.40.50.300">
    <property type="entry name" value="P-loop containing nucleotide triphosphate hydrolases"/>
    <property type="match status" value="1"/>
</dbReference>
<dbReference type="GO" id="GO:0005886">
    <property type="term" value="C:plasma membrane"/>
    <property type="evidence" value="ECO:0007669"/>
    <property type="project" value="UniProtKB-SubCell"/>
</dbReference>
<dbReference type="Gene3D" id="1.20.1560.10">
    <property type="entry name" value="ABC transporter type 1, transmembrane domain"/>
    <property type="match status" value="1"/>
</dbReference>
<dbReference type="InterPro" id="IPR027417">
    <property type="entry name" value="P-loop_NTPase"/>
</dbReference>
<reference evidence="9" key="1">
    <citation type="submission" date="2024-05" db="EMBL/GenBank/DDBJ databases">
        <title>The Natural Products Discovery Center: Release of the First 8490 Sequenced Strains for Exploring Actinobacteria Biosynthetic Diversity.</title>
        <authorList>
            <person name="Kalkreuter E."/>
            <person name="Kautsar S.A."/>
            <person name="Yang D."/>
            <person name="Bader C.D."/>
            <person name="Teijaro C.N."/>
            <person name="Fluegel L."/>
            <person name="Davis C.M."/>
            <person name="Simpson J.R."/>
            <person name="Lauterbach L."/>
            <person name="Steele A.D."/>
            <person name="Gui C."/>
            <person name="Meng S."/>
            <person name="Li G."/>
            <person name="Viehrig K."/>
            <person name="Ye F."/>
            <person name="Su P."/>
            <person name="Kiefer A.F."/>
            <person name="Nichols A."/>
            <person name="Cepeda A.J."/>
            <person name="Yan W."/>
            <person name="Fan B."/>
            <person name="Jiang Y."/>
            <person name="Adhikari A."/>
            <person name="Zheng C.-J."/>
            <person name="Schuster L."/>
            <person name="Cowan T.M."/>
            <person name="Smanski M.J."/>
            <person name="Chevrette M.G."/>
            <person name="de Carvalho L.P.S."/>
            <person name="Shen B."/>
        </authorList>
    </citation>
    <scope>NUCLEOTIDE SEQUENCE</scope>
    <source>
        <strain evidence="9">NPDC080035</strain>
    </source>
</reference>
<evidence type="ECO:0000256" key="6">
    <source>
        <dbReference type="SAM" id="Phobius"/>
    </source>
</evidence>
<dbReference type="AlphaFoldDB" id="A0AAU7GHJ6"/>
<dbReference type="Pfam" id="PF00664">
    <property type="entry name" value="ABC_membrane"/>
    <property type="match status" value="1"/>
</dbReference>
<dbReference type="PANTHER" id="PTHR43394:SF1">
    <property type="entry name" value="ATP-BINDING CASSETTE SUB-FAMILY B MEMBER 10, MITOCHONDRIAL"/>
    <property type="match status" value="1"/>
</dbReference>
<dbReference type="PROSITE" id="PS00211">
    <property type="entry name" value="ABC_TRANSPORTER_1"/>
    <property type="match status" value="1"/>
</dbReference>
<dbReference type="SUPFAM" id="SSF90123">
    <property type="entry name" value="ABC transporter transmembrane region"/>
    <property type="match status" value="1"/>
</dbReference>
<protein>
    <submittedName>
        <fullName evidence="9">ABC transporter ATP-binding protein</fullName>
    </submittedName>
</protein>